<dbReference type="Gene3D" id="3.40.50.720">
    <property type="entry name" value="NAD(P)-binding Rossmann-like Domain"/>
    <property type="match status" value="1"/>
</dbReference>
<keyword evidence="12" id="KW-0808">Transferase</keyword>
<keyword evidence="4" id="KW-0285">Flavoprotein</keyword>
<comment type="caution">
    <text evidence="12">The sequence shown here is derived from an EMBL/GenBank/DDBJ whole genome shotgun (WGS) entry which is preliminary data.</text>
</comment>
<keyword evidence="5" id="KW-0288">FMN</keyword>
<dbReference type="GO" id="GO:0032259">
    <property type="term" value="P:methylation"/>
    <property type="evidence" value="ECO:0007669"/>
    <property type="project" value="UniProtKB-KW"/>
</dbReference>
<organism evidence="12 13">
    <name type="scientific">Brevibacterium aurantiacum</name>
    <dbReference type="NCBI Taxonomy" id="273384"/>
    <lineage>
        <taxon>Bacteria</taxon>
        <taxon>Bacillati</taxon>
        <taxon>Actinomycetota</taxon>
        <taxon>Actinomycetes</taxon>
        <taxon>Micrococcales</taxon>
        <taxon>Brevibacteriaceae</taxon>
        <taxon>Brevibacterium</taxon>
    </lineage>
</organism>
<dbReference type="SUPFAM" id="SSF51395">
    <property type="entry name" value="FMN-linked oxidoreductases"/>
    <property type="match status" value="1"/>
</dbReference>
<dbReference type="InterPro" id="IPR036188">
    <property type="entry name" value="FAD/NAD-bd_sf"/>
</dbReference>
<comment type="similarity">
    <text evidence="3">In the N-terminal section; belongs to the NADH:flavin oxidoreductase/NADH oxidase family.</text>
</comment>
<keyword evidence="7" id="KW-0560">Oxidoreductase</keyword>
<comment type="cofactor">
    <cofactor evidence="1">
        <name>FMN</name>
        <dbReference type="ChEBI" id="CHEBI:58210"/>
    </cofactor>
</comment>
<evidence type="ECO:0000256" key="2">
    <source>
        <dbReference type="ARBA" id="ARBA00001966"/>
    </source>
</evidence>
<dbReference type="Gene3D" id="3.50.50.60">
    <property type="entry name" value="FAD/NAD(P)-binding domain"/>
    <property type="match status" value="1"/>
</dbReference>
<keyword evidence="6" id="KW-0479">Metal-binding</keyword>
<feature type="domain" description="FAD/NAD(P)-binding" evidence="11">
    <location>
        <begin position="363"/>
        <end position="613"/>
    </location>
</feature>
<dbReference type="GO" id="GO:0046872">
    <property type="term" value="F:metal ion binding"/>
    <property type="evidence" value="ECO:0007669"/>
    <property type="project" value="UniProtKB-KW"/>
</dbReference>
<evidence type="ECO:0000256" key="1">
    <source>
        <dbReference type="ARBA" id="ARBA00001917"/>
    </source>
</evidence>
<keyword evidence="13" id="KW-1185">Reference proteome</keyword>
<evidence type="ECO:0000256" key="7">
    <source>
        <dbReference type="ARBA" id="ARBA00023002"/>
    </source>
</evidence>
<protein>
    <submittedName>
        <fullName evidence="12">N-methylproline demethylase</fullName>
    </submittedName>
</protein>
<dbReference type="Gene3D" id="3.20.20.70">
    <property type="entry name" value="Aldolase class I"/>
    <property type="match status" value="1"/>
</dbReference>
<comment type="cofactor">
    <cofactor evidence="2">
        <name>[4Fe-4S] cluster</name>
        <dbReference type="ChEBI" id="CHEBI:49883"/>
    </cofactor>
</comment>
<dbReference type="InterPro" id="IPR051793">
    <property type="entry name" value="NADH:flavin_oxidoreductase"/>
</dbReference>
<dbReference type="GO" id="GO:0010181">
    <property type="term" value="F:FMN binding"/>
    <property type="evidence" value="ECO:0007669"/>
    <property type="project" value="InterPro"/>
</dbReference>
<sequence>MSTAHSNRYTNGGLPTPRYRRYQEEKAKGGVGLITIGGSAVVSRDSAPAFGNITMYSDDVVAPLKEVASACQRHGSKVFIQLTHLGRRTGDHDSNWLPSVSSVSMREPAHRSYPKQAEEWDLDRIVDDFAAAAERARAAGINGIELEHYGHLLDAFASPWHLSKLDPDSQKIAREFPGRVIRAVKAVTGTDMALGVRMSIDERRSDGLNPESSVALLNQYMADGIDFVNVVVGTIESQGKMTDVIPGAGKQSAPFLDLVAGVKKAVSIPVIHAAKIADITTAEYAVKEGILDLVGMTRANIADPHLVEKVRQGKSDQIRPCIGARLCLEAGSTGGVVCFHNPAVGREDTLKHEIDRDVTRPQNIVIVGAGPAGLEAAQVASKRGHHVTVFEAAAEPGGQLAMVARLPRKREYAGAIDWRVAQARDHGAHFKFNVFAEESDVLGLAPDAVIIATGGIPRSAADVGIEGGSLIHDTWEAFEISGKRLGHVILFDDEGRNSSLDALEHLARISDRVTYVTPERTVGIDVGSLNFADYQAVFDAEHIDVKLARYVVSAEQKSDRRFHVELTGESTGVLEALDCDAVYYAGGTWPNDELYTALLGHSSNAGRVDVDALISAQPQPVSEHPGFVLYRVGDAVSSRNTHAAILDAHRIALTI</sequence>
<dbReference type="OrthoDB" id="3169239at2"/>
<dbReference type="GO" id="GO:0016491">
    <property type="term" value="F:oxidoreductase activity"/>
    <property type="evidence" value="ECO:0007669"/>
    <property type="project" value="UniProtKB-KW"/>
</dbReference>
<evidence type="ECO:0000256" key="6">
    <source>
        <dbReference type="ARBA" id="ARBA00022723"/>
    </source>
</evidence>
<dbReference type="PANTHER" id="PTHR42917:SF2">
    <property type="entry name" value="2,4-DIENOYL-COA REDUCTASE [(2E)-ENOYL-COA-PRODUCING]"/>
    <property type="match status" value="1"/>
</dbReference>
<evidence type="ECO:0000256" key="3">
    <source>
        <dbReference type="ARBA" id="ARBA00011048"/>
    </source>
</evidence>
<keyword evidence="12" id="KW-0489">Methyltransferase</keyword>
<name>A0A556C942_BREAU</name>
<dbReference type="GO" id="GO:0008168">
    <property type="term" value="F:methyltransferase activity"/>
    <property type="evidence" value="ECO:0007669"/>
    <property type="project" value="UniProtKB-KW"/>
</dbReference>
<dbReference type="PANTHER" id="PTHR42917">
    <property type="entry name" value="2,4-DIENOYL-COA REDUCTASE"/>
    <property type="match status" value="1"/>
</dbReference>
<dbReference type="AlphaFoldDB" id="A0A556C942"/>
<keyword evidence="9" id="KW-0411">Iron-sulfur</keyword>
<evidence type="ECO:0000256" key="5">
    <source>
        <dbReference type="ARBA" id="ARBA00022643"/>
    </source>
</evidence>
<dbReference type="EMBL" id="VLTK01000010">
    <property type="protein sequence ID" value="TSI13969.1"/>
    <property type="molecule type" value="Genomic_DNA"/>
</dbReference>
<dbReference type="InterPro" id="IPR023753">
    <property type="entry name" value="FAD/NAD-binding_dom"/>
</dbReference>
<dbReference type="InterPro" id="IPR013785">
    <property type="entry name" value="Aldolase_TIM"/>
</dbReference>
<evidence type="ECO:0000259" key="10">
    <source>
        <dbReference type="Pfam" id="PF00724"/>
    </source>
</evidence>
<reference evidence="12 13" key="1">
    <citation type="submission" date="2019-07" db="EMBL/GenBank/DDBJ databases">
        <title>Draft genome sequence of Brevibacterium aurantiacum XU54 isolated from Xinjiang China.</title>
        <authorList>
            <person name="Xu X."/>
        </authorList>
    </citation>
    <scope>NUCLEOTIDE SEQUENCE [LARGE SCALE GENOMIC DNA]</scope>
    <source>
        <strain evidence="12 13">XU54</strain>
    </source>
</reference>
<accession>A0A556C942</accession>
<dbReference type="PRINTS" id="PR00411">
    <property type="entry name" value="PNDRDTASEI"/>
</dbReference>
<proteinExistence type="inferred from homology"/>
<dbReference type="Pfam" id="PF00724">
    <property type="entry name" value="Oxidored_FMN"/>
    <property type="match status" value="1"/>
</dbReference>
<gene>
    <name evidence="12" type="ORF">FO013_16815</name>
</gene>
<keyword evidence="8" id="KW-0408">Iron</keyword>
<dbReference type="GO" id="GO:0051536">
    <property type="term" value="F:iron-sulfur cluster binding"/>
    <property type="evidence" value="ECO:0007669"/>
    <property type="project" value="UniProtKB-KW"/>
</dbReference>
<dbReference type="InterPro" id="IPR001155">
    <property type="entry name" value="OxRdtase_FMN_N"/>
</dbReference>
<evidence type="ECO:0000256" key="8">
    <source>
        <dbReference type="ARBA" id="ARBA00023004"/>
    </source>
</evidence>
<evidence type="ECO:0000313" key="13">
    <source>
        <dbReference type="Proteomes" id="UP000316406"/>
    </source>
</evidence>
<dbReference type="SUPFAM" id="SSF51905">
    <property type="entry name" value="FAD/NAD(P)-binding domain"/>
    <property type="match status" value="1"/>
</dbReference>
<dbReference type="PRINTS" id="PR00368">
    <property type="entry name" value="FADPNR"/>
</dbReference>
<dbReference type="Pfam" id="PF07992">
    <property type="entry name" value="Pyr_redox_2"/>
    <property type="match status" value="1"/>
</dbReference>
<evidence type="ECO:0000313" key="12">
    <source>
        <dbReference type="EMBL" id="TSI13969.1"/>
    </source>
</evidence>
<evidence type="ECO:0000256" key="9">
    <source>
        <dbReference type="ARBA" id="ARBA00023014"/>
    </source>
</evidence>
<feature type="domain" description="NADH:flavin oxidoreductase/NADH oxidase N-terminal" evidence="10">
    <location>
        <begin position="5"/>
        <end position="316"/>
    </location>
</feature>
<dbReference type="Proteomes" id="UP000316406">
    <property type="component" value="Unassembled WGS sequence"/>
</dbReference>
<evidence type="ECO:0000259" key="11">
    <source>
        <dbReference type="Pfam" id="PF07992"/>
    </source>
</evidence>
<evidence type="ECO:0000256" key="4">
    <source>
        <dbReference type="ARBA" id="ARBA00022630"/>
    </source>
</evidence>